<gene>
    <name evidence="1" type="ORF">KGF56_000571</name>
</gene>
<dbReference type="EMBL" id="JAHUZD010000022">
    <property type="protein sequence ID" value="KAI3406725.2"/>
    <property type="molecule type" value="Genomic_DNA"/>
</dbReference>
<dbReference type="InterPro" id="IPR055334">
    <property type="entry name" value="PEX8-like"/>
</dbReference>
<dbReference type="Proteomes" id="UP001202479">
    <property type="component" value="Unassembled WGS sequence"/>
</dbReference>
<reference evidence="1" key="1">
    <citation type="journal article" date="2022" name="DNA Res.">
        <title>Genome analysis of five recently described species of the CUG-Ser clade uncovers Candida theae as a new hybrid lineage with pathogenic potential in the Candida parapsilosis species complex.</title>
        <authorList>
            <person name="Mixao V."/>
            <person name="Del Olmo V."/>
            <person name="Hegedusova E."/>
            <person name="Saus E."/>
            <person name="Pryszcz L."/>
            <person name="Cillingova A."/>
            <person name="Nosek J."/>
            <person name="Gabaldon T."/>
        </authorList>
    </citation>
    <scope>NUCLEOTIDE SEQUENCE</scope>
    <source>
        <strain evidence="1">CBS 10844</strain>
    </source>
</reference>
<dbReference type="AlphaFoldDB" id="A0AAI9T1I0"/>
<proteinExistence type="predicted"/>
<dbReference type="PANTHER" id="PTHR39214">
    <property type="entry name" value="MICROBODY (PEROXISOME) BIOGENESIS PROTEIN PEROXIN 8 (EUROFUNG)"/>
    <property type="match status" value="1"/>
</dbReference>
<evidence type="ECO:0008006" key="3">
    <source>
        <dbReference type="Google" id="ProtNLM"/>
    </source>
</evidence>
<keyword evidence="2" id="KW-1185">Reference proteome</keyword>
<evidence type="ECO:0000313" key="2">
    <source>
        <dbReference type="Proteomes" id="UP001202479"/>
    </source>
</evidence>
<dbReference type="RefSeq" id="XP_049182470.1">
    <property type="nucleotide sequence ID" value="XM_049326497.1"/>
</dbReference>
<evidence type="ECO:0000313" key="1">
    <source>
        <dbReference type="EMBL" id="KAI3406725.2"/>
    </source>
</evidence>
<protein>
    <recommendedName>
        <fullName evidence="3">Peroxisomal biogenesis factor 8</fullName>
    </recommendedName>
</protein>
<sequence length="768" mass="88909">MSSLYDKLGVEGRALLRGKGGGEQAFSGNFNFINEAPQELDYVIDELRNPKPDLTINKVLGYMYNYLPYIKRQRNLGLVLSSFLNNTVCFGVNGTVSPPSFEELYPIIEVFKLIVDKKLKVSQPTLQVKEFYSIIGRELEHFVAFNPIANSWKVLPILCGIFLSNQLRDELYTNSNWFKYNWFFQEWDSKMKNLFVNSLQYSLSKTHSQTILNLSITSLALVYQRNVENVKTYTSKIDDRFMANTLVDMIFADPQISMIVYQKYFYLNPNDPEVETITQKQILNKPVIKHLNRFAFLLAAYLSSLKFDMARAELVDEILQKITNFNQNLSQTCSSSIFNSFNASKENNPLFQSFWHFMKNLLFAEIAIFQGLFTRFLTGNNKSSMIWFNRRDLALVDREGRAVALKVIPNLYYLNFILLSVGQGGFDSYNFVYYLSIELALGTKEYFKQLTMQLIGNYQEVNMYPDVLNHNHLMQSKVLFVLGLWENFLQSKNMHDEKFAKEIYNIVKSLADDRQYMNDDLIEASHSVLLFYFAHNEKNVNLADCIDYVNILIKQFPSRISATQLCIAIETIGKKILSNPQPYPLGAKFLSSADEFFQFLVDQCVPIQTGLSIKKPEENPNFSSAQPIAQIEANATLNTLEQDKRLQNDVINENKAKKPKDKVVGDLLLPHRRSAEYEFKQRFIPETVREAAVLALINLVPYFPISVFISWLEKIWKLIINSDPLEKEYLIGMLWKVLSDSLDSNRVELAIRWWYNDKRVPEASYAKM</sequence>
<accession>A0AAI9T1I0</accession>
<comment type="caution">
    <text evidence="1">The sequence shown here is derived from an EMBL/GenBank/DDBJ whole genome shotgun (WGS) entry which is preliminary data.</text>
</comment>
<dbReference type="PANTHER" id="PTHR39214:SF1">
    <property type="entry name" value="MICROBODY (PEROXISOME) BIOGENESIS PROTEIN PEROXIN 8 (EUROFUNG)"/>
    <property type="match status" value="1"/>
</dbReference>
<organism evidence="1 2">
    <name type="scientific">Candida oxycetoniae</name>
    <dbReference type="NCBI Taxonomy" id="497107"/>
    <lineage>
        <taxon>Eukaryota</taxon>
        <taxon>Fungi</taxon>
        <taxon>Dikarya</taxon>
        <taxon>Ascomycota</taxon>
        <taxon>Saccharomycotina</taxon>
        <taxon>Pichiomycetes</taxon>
        <taxon>Debaryomycetaceae</taxon>
        <taxon>Candida/Lodderomyces clade</taxon>
        <taxon>Candida</taxon>
    </lineage>
</organism>
<name>A0AAI9T1I0_9ASCO</name>
<dbReference type="GeneID" id="73378188"/>